<organism evidence="1 2">
    <name type="scientific">Popillia japonica</name>
    <name type="common">Japanese beetle</name>
    <dbReference type="NCBI Taxonomy" id="7064"/>
    <lineage>
        <taxon>Eukaryota</taxon>
        <taxon>Metazoa</taxon>
        <taxon>Ecdysozoa</taxon>
        <taxon>Arthropoda</taxon>
        <taxon>Hexapoda</taxon>
        <taxon>Insecta</taxon>
        <taxon>Pterygota</taxon>
        <taxon>Neoptera</taxon>
        <taxon>Endopterygota</taxon>
        <taxon>Coleoptera</taxon>
        <taxon>Polyphaga</taxon>
        <taxon>Scarabaeiformia</taxon>
        <taxon>Scarabaeidae</taxon>
        <taxon>Rutelinae</taxon>
        <taxon>Popillia</taxon>
    </lineage>
</organism>
<name>A0AAW1LR46_POPJA</name>
<protein>
    <submittedName>
        <fullName evidence="1">Uncharacterized protein</fullName>
    </submittedName>
</protein>
<gene>
    <name evidence="1" type="ORF">QE152_g11284</name>
</gene>
<reference evidence="1 2" key="1">
    <citation type="journal article" date="2024" name="BMC Genomics">
        <title>De novo assembly and annotation of Popillia japonica's genome with initial clues to its potential as an invasive pest.</title>
        <authorList>
            <person name="Cucini C."/>
            <person name="Boschi S."/>
            <person name="Funari R."/>
            <person name="Cardaioli E."/>
            <person name="Iannotti N."/>
            <person name="Marturano G."/>
            <person name="Paoli F."/>
            <person name="Bruttini M."/>
            <person name="Carapelli A."/>
            <person name="Frati F."/>
            <person name="Nardi F."/>
        </authorList>
    </citation>
    <scope>NUCLEOTIDE SEQUENCE [LARGE SCALE GENOMIC DNA]</scope>
    <source>
        <strain evidence="1">DMR45628</strain>
    </source>
</reference>
<sequence length="114" mass="12535">MFTFFYASLEGVGTYADSISEEVGTLLGLAQKRLTPFSANPRGHPIKKRMAVHTFFDASQEEDGTFTESNSEAVGTLLWLTQKGLTAFLVLIQKGPKEVDTFFDASQEGDDTYA</sequence>
<dbReference type="AlphaFoldDB" id="A0AAW1LR46"/>
<comment type="caution">
    <text evidence="1">The sequence shown here is derived from an EMBL/GenBank/DDBJ whole genome shotgun (WGS) entry which is preliminary data.</text>
</comment>
<accession>A0AAW1LR46</accession>
<dbReference type="Proteomes" id="UP001458880">
    <property type="component" value="Unassembled WGS sequence"/>
</dbReference>
<proteinExistence type="predicted"/>
<evidence type="ECO:0000313" key="1">
    <source>
        <dbReference type="EMBL" id="KAK9736784.1"/>
    </source>
</evidence>
<keyword evidence="2" id="KW-1185">Reference proteome</keyword>
<dbReference type="EMBL" id="JASPKY010000109">
    <property type="protein sequence ID" value="KAK9736784.1"/>
    <property type="molecule type" value="Genomic_DNA"/>
</dbReference>
<evidence type="ECO:0000313" key="2">
    <source>
        <dbReference type="Proteomes" id="UP001458880"/>
    </source>
</evidence>